<dbReference type="SUPFAM" id="SSF52058">
    <property type="entry name" value="L domain-like"/>
    <property type="match status" value="1"/>
</dbReference>
<dbReference type="EMBL" id="JACEFO010000052">
    <property type="protein sequence ID" value="KAF8783675.1"/>
    <property type="molecule type" value="Genomic_DNA"/>
</dbReference>
<reference evidence="1" key="1">
    <citation type="submission" date="2020-07" db="EMBL/GenBank/DDBJ databases">
        <title>Genome sequence and genetic diversity analysis of an under-domesticated orphan crop, white fonio (Digitaria exilis).</title>
        <authorList>
            <person name="Bennetzen J.L."/>
            <person name="Chen S."/>
            <person name="Ma X."/>
            <person name="Wang X."/>
            <person name="Yssel A.E.J."/>
            <person name="Chaluvadi S.R."/>
            <person name="Johnson M."/>
            <person name="Gangashetty P."/>
            <person name="Hamidou F."/>
            <person name="Sanogo M.D."/>
            <person name="Zwaenepoel A."/>
            <person name="Wallace J."/>
            <person name="Van De Peer Y."/>
            <person name="Van Deynze A."/>
        </authorList>
    </citation>
    <scope>NUCLEOTIDE SEQUENCE</scope>
    <source>
        <tissue evidence="1">Leaves</tissue>
    </source>
</reference>
<evidence type="ECO:0000313" key="1">
    <source>
        <dbReference type="EMBL" id="KAF8783675.1"/>
    </source>
</evidence>
<dbReference type="OrthoDB" id="683932at2759"/>
<sequence>MLLSTGQKTCSRSWHPLRKLSIVWCSKLTGHTQASDEQSAPAPEQGGLLPRLDFLHIHRCESLVVVPNLPASLKSLHISIKTLHISKCSNLESLSGKLDDVQKLTIESCSGLKSLESCLRELRSPEELVLYECQSLLSLPDRPQTYSSLRALRIVDCDKIESLPPSLRSRLDYLEEKDLDARYEGNLHFLCFF</sequence>
<organism evidence="1 2">
    <name type="scientific">Digitaria exilis</name>
    <dbReference type="NCBI Taxonomy" id="1010633"/>
    <lineage>
        <taxon>Eukaryota</taxon>
        <taxon>Viridiplantae</taxon>
        <taxon>Streptophyta</taxon>
        <taxon>Embryophyta</taxon>
        <taxon>Tracheophyta</taxon>
        <taxon>Spermatophyta</taxon>
        <taxon>Magnoliopsida</taxon>
        <taxon>Liliopsida</taxon>
        <taxon>Poales</taxon>
        <taxon>Poaceae</taxon>
        <taxon>PACMAD clade</taxon>
        <taxon>Panicoideae</taxon>
        <taxon>Panicodae</taxon>
        <taxon>Paniceae</taxon>
        <taxon>Anthephorinae</taxon>
        <taxon>Digitaria</taxon>
    </lineage>
</organism>
<comment type="caution">
    <text evidence="1">The sequence shown here is derived from an EMBL/GenBank/DDBJ whole genome shotgun (WGS) entry which is preliminary data.</text>
</comment>
<dbReference type="InterPro" id="IPR032675">
    <property type="entry name" value="LRR_dom_sf"/>
</dbReference>
<proteinExistence type="predicted"/>
<gene>
    <name evidence="1" type="ORF">HU200_000399</name>
</gene>
<accession>A0A835KVN6</accession>
<dbReference type="Proteomes" id="UP000636709">
    <property type="component" value="Unassembled WGS sequence"/>
</dbReference>
<dbReference type="AlphaFoldDB" id="A0A835KVN6"/>
<keyword evidence="2" id="KW-1185">Reference proteome</keyword>
<evidence type="ECO:0000313" key="2">
    <source>
        <dbReference type="Proteomes" id="UP000636709"/>
    </source>
</evidence>
<dbReference type="PANTHER" id="PTHR34630">
    <property type="entry name" value="OS11G0677101 PROTEIN"/>
    <property type="match status" value="1"/>
</dbReference>
<name>A0A835KVN6_9POAL</name>
<dbReference type="Gene3D" id="3.80.10.10">
    <property type="entry name" value="Ribonuclease Inhibitor"/>
    <property type="match status" value="1"/>
</dbReference>
<dbReference type="PANTHER" id="PTHR34630:SF34">
    <property type="entry name" value="OS11G0245800 PROTEIN"/>
    <property type="match status" value="1"/>
</dbReference>
<protein>
    <submittedName>
        <fullName evidence="1">Uncharacterized protein</fullName>
    </submittedName>
</protein>